<feature type="compositionally biased region" description="Gly residues" evidence="1">
    <location>
        <begin position="427"/>
        <end position="439"/>
    </location>
</feature>
<reference evidence="2 3" key="1">
    <citation type="submission" date="2015-03" db="EMBL/GenBank/DDBJ databases">
        <authorList>
            <person name="Murphy D."/>
        </authorList>
    </citation>
    <scope>NUCLEOTIDE SEQUENCE [LARGE SCALE GENOMIC DNA]</scope>
    <source>
        <strain evidence="2 3">DSM 44277</strain>
    </source>
</reference>
<accession>A0A0U0W645</accession>
<evidence type="ECO:0000313" key="2">
    <source>
        <dbReference type="EMBL" id="CPR10767.1"/>
    </source>
</evidence>
<feature type="compositionally biased region" description="Basic and acidic residues" evidence="1">
    <location>
        <begin position="25"/>
        <end position="35"/>
    </location>
</feature>
<feature type="compositionally biased region" description="Gly residues" evidence="1">
    <location>
        <begin position="11"/>
        <end position="24"/>
    </location>
</feature>
<evidence type="ECO:0000256" key="1">
    <source>
        <dbReference type="SAM" id="MobiDB-lite"/>
    </source>
</evidence>
<feature type="region of interest" description="Disordered" evidence="1">
    <location>
        <begin position="135"/>
        <end position="158"/>
    </location>
</feature>
<proteinExistence type="predicted"/>
<dbReference type="EMBL" id="CSTD01000002">
    <property type="protein sequence ID" value="CPR10767.1"/>
    <property type="molecule type" value="Genomic_DNA"/>
</dbReference>
<sequence>MGEPHRQRGVQVGGDAGVGPGPGERGADGGVERRDHHLRGHSPRVGVDAFGRVAGVLGGQLGGGDGDRAFAAVQQVHRAVGQRAVGQQGGAARGRDVQDAVDDVVDAAGGRRGQPGVVDPLQGVEVRLRVGQRGHADAVGQRAQPVQPSGGRGLAGAGMRRGAGQLRGAVGRIGHHVARGHGVDSDQQVGVDGQAQRVTHGPVGVDVVAGGDLGRRQQDVEAAAGGQRGGQVVVDEAHGDRPAGHPGGQPGPVGQWPQHGDQHRLGGVGRDGRIEVAGLVRGHPDHRQQEPGVVQPRRGAVVGCSVGVDQHRVDSRFLDAHRWRGERAQRRREGEADLLPAPQLGGDREEVRRRLVLVGAAVQGGPQARRRGDRPGVLEPHHHVAHRAVTDVGDRAGDGDDGRAGGGDDVGGHLVDADPDEGCHPGFAGGGGRQQGGDGSGEDRERGDDADDRGEAHEPGPAQLRRGHDSGP</sequence>
<feature type="compositionally biased region" description="Basic and acidic residues" evidence="1">
    <location>
        <begin position="441"/>
        <end position="458"/>
    </location>
</feature>
<gene>
    <name evidence="2" type="ORF">BN971_02038</name>
</gene>
<feature type="region of interest" description="Disordered" evidence="1">
    <location>
        <begin position="236"/>
        <end position="268"/>
    </location>
</feature>
<name>A0A0U0W645_MYCBE</name>
<dbReference type="AlphaFoldDB" id="A0A0U0W645"/>
<feature type="compositionally biased region" description="Basic and acidic residues" evidence="1">
    <location>
        <begin position="384"/>
        <end position="403"/>
    </location>
</feature>
<protein>
    <submittedName>
        <fullName evidence="2">Uncharacterized protein</fullName>
    </submittedName>
</protein>
<organism evidence="2 3">
    <name type="scientific">Mycobacterium bohemicum DSM 44277</name>
    <dbReference type="NCBI Taxonomy" id="1236609"/>
    <lineage>
        <taxon>Bacteria</taxon>
        <taxon>Bacillati</taxon>
        <taxon>Actinomycetota</taxon>
        <taxon>Actinomycetes</taxon>
        <taxon>Mycobacteriales</taxon>
        <taxon>Mycobacteriaceae</taxon>
        <taxon>Mycobacterium</taxon>
    </lineage>
</organism>
<feature type="region of interest" description="Disordered" evidence="1">
    <location>
        <begin position="1"/>
        <end position="47"/>
    </location>
</feature>
<feature type="region of interest" description="Disordered" evidence="1">
    <location>
        <begin position="384"/>
        <end position="472"/>
    </location>
</feature>
<evidence type="ECO:0000313" key="3">
    <source>
        <dbReference type="Proteomes" id="UP000198875"/>
    </source>
</evidence>
<dbReference type="Proteomes" id="UP000198875">
    <property type="component" value="Unassembled WGS sequence"/>
</dbReference>